<protein>
    <submittedName>
        <fullName evidence="3">Fn3_like domain-containing protein</fullName>
    </submittedName>
</protein>
<reference evidence="3" key="1">
    <citation type="submission" date="2017-02" db="UniProtKB">
        <authorList>
            <consortium name="WormBaseParasite"/>
        </authorList>
    </citation>
    <scope>IDENTIFICATION</scope>
</reference>
<evidence type="ECO:0000313" key="3">
    <source>
        <dbReference type="WBParaSite" id="EVEC_0000205401-mRNA-1"/>
    </source>
</evidence>
<evidence type="ECO:0000313" key="2">
    <source>
        <dbReference type="Proteomes" id="UP000274131"/>
    </source>
</evidence>
<dbReference type="WBParaSite" id="EVEC_0000205401-mRNA-1">
    <property type="protein sequence ID" value="EVEC_0000205401-mRNA-1"/>
    <property type="gene ID" value="EVEC_0000205401"/>
</dbReference>
<keyword evidence="2" id="KW-1185">Reference proteome</keyword>
<dbReference type="EMBL" id="UXUI01007263">
    <property type="protein sequence ID" value="VDD86619.1"/>
    <property type="molecule type" value="Genomic_DNA"/>
</dbReference>
<sequence length="77" mass="8687">MYRIGLPNPNKPQVVKVVFEDFDSELTETLGLEQQFTIEISEKVAESFVHDLTFAHLSSVTDVRLSCMGKVSVNKKD</sequence>
<gene>
    <name evidence="1" type="ORF">EVEC_LOCUS1762</name>
</gene>
<dbReference type="AlphaFoldDB" id="A0A0N4UX14"/>
<organism evidence="3">
    <name type="scientific">Enterobius vermicularis</name>
    <name type="common">Human pinworm</name>
    <dbReference type="NCBI Taxonomy" id="51028"/>
    <lineage>
        <taxon>Eukaryota</taxon>
        <taxon>Metazoa</taxon>
        <taxon>Ecdysozoa</taxon>
        <taxon>Nematoda</taxon>
        <taxon>Chromadorea</taxon>
        <taxon>Rhabditida</taxon>
        <taxon>Spirurina</taxon>
        <taxon>Oxyuridomorpha</taxon>
        <taxon>Oxyuroidea</taxon>
        <taxon>Oxyuridae</taxon>
        <taxon>Enterobius</taxon>
    </lineage>
</organism>
<proteinExistence type="predicted"/>
<evidence type="ECO:0000313" key="1">
    <source>
        <dbReference type="EMBL" id="VDD86619.1"/>
    </source>
</evidence>
<accession>A0A0N4UX14</accession>
<reference evidence="1 2" key="2">
    <citation type="submission" date="2018-10" db="EMBL/GenBank/DDBJ databases">
        <authorList>
            <consortium name="Pathogen Informatics"/>
        </authorList>
    </citation>
    <scope>NUCLEOTIDE SEQUENCE [LARGE SCALE GENOMIC DNA]</scope>
</reference>
<dbReference type="Proteomes" id="UP000274131">
    <property type="component" value="Unassembled WGS sequence"/>
</dbReference>
<name>A0A0N4UX14_ENTVE</name>